<reference evidence="2 3" key="1">
    <citation type="journal article" date="2010" name="Nat. Biotechnol.">
        <title>Genome sequence of the model mushroom Schizophyllum commune.</title>
        <authorList>
            <person name="Ohm R.A."/>
            <person name="de Jong J.F."/>
            <person name="Lugones L.G."/>
            <person name="Aerts A."/>
            <person name="Kothe E."/>
            <person name="Stajich J.E."/>
            <person name="de Vries R.P."/>
            <person name="Record E."/>
            <person name="Levasseur A."/>
            <person name="Baker S.E."/>
            <person name="Bartholomew K.A."/>
            <person name="Coutinho P.M."/>
            <person name="Erdmann S."/>
            <person name="Fowler T.J."/>
            <person name="Gathman A.C."/>
            <person name="Lombard V."/>
            <person name="Henrissat B."/>
            <person name="Knabe N."/>
            <person name="Kuees U."/>
            <person name="Lilly W.W."/>
            <person name="Lindquist E."/>
            <person name="Lucas S."/>
            <person name="Magnuson J.K."/>
            <person name="Piumi F."/>
            <person name="Raudaskoski M."/>
            <person name="Salamov A."/>
            <person name="Schmutz J."/>
            <person name="Schwarze F.W.M.R."/>
            <person name="vanKuyk P.A."/>
            <person name="Horton J.S."/>
            <person name="Grigoriev I.V."/>
            <person name="Woesten H.A.B."/>
        </authorList>
    </citation>
    <scope>NUCLEOTIDE SEQUENCE [LARGE SCALE GENOMIC DNA]</scope>
    <source>
        <strain evidence="3">H4-8 / FGSC 9210</strain>
    </source>
</reference>
<feature type="compositionally biased region" description="Basic and acidic residues" evidence="1">
    <location>
        <begin position="590"/>
        <end position="599"/>
    </location>
</feature>
<dbReference type="Proteomes" id="UP000007431">
    <property type="component" value="Unassembled WGS sequence"/>
</dbReference>
<feature type="region of interest" description="Disordered" evidence="1">
    <location>
        <begin position="401"/>
        <end position="439"/>
    </location>
</feature>
<evidence type="ECO:0000256" key="1">
    <source>
        <dbReference type="SAM" id="MobiDB-lite"/>
    </source>
</evidence>
<dbReference type="GeneID" id="9597603"/>
<feature type="compositionally biased region" description="Acidic residues" evidence="1">
    <location>
        <begin position="610"/>
        <end position="623"/>
    </location>
</feature>
<name>D8QHM0_SCHCM</name>
<dbReference type="OrthoDB" id="2565191at2759"/>
<dbReference type="EMBL" id="GL377312">
    <property type="protein sequence ID" value="EFI92958.1"/>
    <property type="molecule type" value="Genomic_DNA"/>
</dbReference>
<dbReference type="AlphaFoldDB" id="D8QHM0"/>
<gene>
    <name evidence="2" type="ORF">SCHCODRAFT_237887</name>
</gene>
<keyword evidence="3" id="KW-1185">Reference proteome</keyword>
<evidence type="ECO:0000313" key="2">
    <source>
        <dbReference type="EMBL" id="EFI92958.1"/>
    </source>
</evidence>
<dbReference type="InParanoid" id="D8QHM0"/>
<feature type="region of interest" description="Disordered" evidence="1">
    <location>
        <begin position="590"/>
        <end position="664"/>
    </location>
</feature>
<feature type="compositionally biased region" description="Acidic residues" evidence="1">
    <location>
        <begin position="511"/>
        <end position="520"/>
    </location>
</feature>
<dbReference type="KEGG" id="scm:SCHCO_01340223"/>
<dbReference type="RefSeq" id="XP_003027861.1">
    <property type="nucleotide sequence ID" value="XM_003027815.1"/>
</dbReference>
<sequence length="739" mass="83041">MARARTEGLDCIAKGVYPICVKTVELDVDDVEEDKSVVAFKRLPAAYRPERASTSLLPLTATHVADDTMPHHSKHGTPQLPVPEMRFEQKYLSSIAPYIHTEYKPVAERETSLSEEEHLGGAYEKVEVREKQRQLVKETRVQWGRVILRTTFDQVVSPMLQGLVLAVLGHWITPVLQGVRSGVKTRVSNVEGSFSRGLRSRLRLHLRLLTLISASINSSTTCDTASSTCIPVRADVSKSVQSNAFAMNSASSLATTRSVASHWVATKTYGCATFTRLRTLQWAIRSSKLCRIRTEYIKMYASQALWTSRGQLAKMWKRGKRVSWITTLMGPNFVLAVVKYRTGIYTVAAQHKNYREKRVTYALSERCLARPIVPHEQDLSRRVVLNQSVWRQVHEKCGTPGSASMWKRQSEGSCPFNAGKRREDSPPHRSSHAPQSFPLPTLMQRNRRHTVYDLTALNLHEDGSRLDLDGHLTSRRAFAQQSRAVRDARGNVISRSLPVVPRVRRARAEEGEGEEIELDGEATRPADDGEEPIAGPLRKRRRLNQLEDPNLGPNTSDLDLPSGDLLKCIHHFASRYYTERGMLLNASKDYRRERKERRQNATRQATRTPEEDEGEPALEEQGEEEHPAVDEHEVDEEGTNASAPPPPTKRRKRGKAYAESSKLTRDMYKVMDGSALMALGLLLQEHIAQTMGLSASANSHDAVPKAEETDDWEDDMAKVEDVAVEAPESPQPEQSDQLS</sequence>
<protein>
    <submittedName>
        <fullName evidence="2">Uncharacterized protein</fullName>
    </submittedName>
</protein>
<dbReference type="eggNOG" id="ENOG502SU88">
    <property type="taxonomic scope" value="Eukaryota"/>
</dbReference>
<dbReference type="VEuPathDB" id="FungiDB:SCHCODRAFT_01340223"/>
<feature type="region of interest" description="Disordered" evidence="1">
    <location>
        <begin position="505"/>
        <end position="562"/>
    </location>
</feature>
<proteinExistence type="predicted"/>
<organism evidence="3">
    <name type="scientific">Schizophyllum commune (strain H4-8 / FGSC 9210)</name>
    <name type="common">Split gill fungus</name>
    <dbReference type="NCBI Taxonomy" id="578458"/>
    <lineage>
        <taxon>Eukaryota</taxon>
        <taxon>Fungi</taxon>
        <taxon>Dikarya</taxon>
        <taxon>Basidiomycota</taxon>
        <taxon>Agaricomycotina</taxon>
        <taxon>Agaricomycetes</taxon>
        <taxon>Agaricomycetidae</taxon>
        <taxon>Agaricales</taxon>
        <taxon>Schizophyllaceae</taxon>
        <taxon>Schizophyllum</taxon>
    </lineage>
</organism>
<dbReference type="HOGENOM" id="CLU_375593_0_0_1"/>
<evidence type="ECO:0000313" key="3">
    <source>
        <dbReference type="Proteomes" id="UP000007431"/>
    </source>
</evidence>
<accession>D8QHM0</accession>